<organism evidence="1 2">
    <name type="scientific">Ornithinimicrobium avium</name>
    <dbReference type="NCBI Taxonomy" id="2283195"/>
    <lineage>
        <taxon>Bacteria</taxon>
        <taxon>Bacillati</taxon>
        <taxon>Actinomycetota</taxon>
        <taxon>Actinomycetes</taxon>
        <taxon>Micrococcales</taxon>
        <taxon>Ornithinimicrobiaceae</taxon>
        <taxon>Ornithinimicrobium</taxon>
    </lineage>
</organism>
<dbReference type="OrthoDB" id="1550779at2"/>
<reference evidence="1 2" key="1">
    <citation type="submission" date="2018-07" db="EMBL/GenBank/DDBJ databases">
        <title>Complete genome sequencing of Ornithinimicrobium sp. AMA3305.</title>
        <authorList>
            <person name="Bae J.-W."/>
        </authorList>
    </citation>
    <scope>NUCLEOTIDE SEQUENCE [LARGE SCALE GENOMIC DNA]</scope>
    <source>
        <strain evidence="1 2">AMA3305</strain>
    </source>
</reference>
<sequence length="219" mass="23847">MDCCGSGYDEVFTERQARWLRRRYEKRGLGEPGRTMVDLVAARGLDGATVLEIGGGVGELHVELLRRGAARASSVELTSSWGAEARRLLRDHQLEGRVTRAVGDLVQDPGLAGEADVVVLNRVVCCYPDVVSLLAAAGSRAGRTLAFSYPPRNAVVRVGLAVVNGWQRFKGRDYRAFAHPPGMMHEVLEQAGLRPVVRTRSGVWTVSVLERADALERAA</sequence>
<keyword evidence="1" id="KW-0489">Methyltransferase</keyword>
<dbReference type="KEGG" id="orn:DV701_02590"/>
<name>A0A345NJH3_9MICO</name>
<evidence type="ECO:0000313" key="1">
    <source>
        <dbReference type="EMBL" id="AXH95181.1"/>
    </source>
</evidence>
<dbReference type="Gene3D" id="3.40.50.150">
    <property type="entry name" value="Vaccinia Virus protein VP39"/>
    <property type="match status" value="1"/>
</dbReference>
<dbReference type="AlphaFoldDB" id="A0A345NJH3"/>
<protein>
    <submittedName>
        <fullName evidence="1">SAM-dependent methyltransferase</fullName>
    </submittedName>
</protein>
<dbReference type="GO" id="GO:0008168">
    <property type="term" value="F:methyltransferase activity"/>
    <property type="evidence" value="ECO:0007669"/>
    <property type="project" value="UniProtKB-KW"/>
</dbReference>
<dbReference type="Proteomes" id="UP000253790">
    <property type="component" value="Chromosome"/>
</dbReference>
<proteinExistence type="predicted"/>
<dbReference type="GO" id="GO:0032259">
    <property type="term" value="P:methylation"/>
    <property type="evidence" value="ECO:0007669"/>
    <property type="project" value="UniProtKB-KW"/>
</dbReference>
<gene>
    <name evidence="1" type="ORF">DV701_02590</name>
</gene>
<dbReference type="CDD" id="cd02440">
    <property type="entry name" value="AdoMet_MTases"/>
    <property type="match status" value="1"/>
</dbReference>
<evidence type="ECO:0000313" key="2">
    <source>
        <dbReference type="Proteomes" id="UP000253790"/>
    </source>
</evidence>
<dbReference type="InterPro" id="IPR029063">
    <property type="entry name" value="SAM-dependent_MTases_sf"/>
</dbReference>
<dbReference type="EMBL" id="CP031229">
    <property type="protein sequence ID" value="AXH95181.1"/>
    <property type="molecule type" value="Genomic_DNA"/>
</dbReference>
<accession>A0A345NJH3</accession>
<keyword evidence="2" id="KW-1185">Reference proteome</keyword>
<keyword evidence="1" id="KW-0808">Transferase</keyword>
<dbReference type="SUPFAM" id="SSF53335">
    <property type="entry name" value="S-adenosyl-L-methionine-dependent methyltransferases"/>
    <property type="match status" value="1"/>
</dbReference>
<dbReference type="RefSeq" id="WP_114926946.1">
    <property type="nucleotide sequence ID" value="NZ_CP031229.1"/>
</dbReference>